<dbReference type="Gene3D" id="3.40.50.2000">
    <property type="entry name" value="Glycogen Phosphorylase B"/>
    <property type="match status" value="1"/>
</dbReference>
<accession>A0A242MN27</accession>
<keyword evidence="1" id="KW-0808">Transferase</keyword>
<dbReference type="GO" id="GO:0016740">
    <property type="term" value="F:transferase activity"/>
    <property type="evidence" value="ECO:0007669"/>
    <property type="project" value="UniProtKB-KW"/>
</dbReference>
<protein>
    <submittedName>
        <fullName evidence="1">ADP-heptose--lipooligosaccharide heptosyltransferase II</fullName>
    </submittedName>
</protein>
<reference evidence="1 2" key="1">
    <citation type="submission" date="2017-03" db="EMBL/GenBank/DDBJ databases">
        <title>Genome analysis of strain PAMC 26577.</title>
        <authorList>
            <person name="Oh H.-M."/>
            <person name="Yang J.-A."/>
        </authorList>
    </citation>
    <scope>NUCLEOTIDE SEQUENCE [LARGE SCALE GENOMIC DNA]</scope>
    <source>
        <strain evidence="1 2">PAMC 26577</strain>
    </source>
</reference>
<name>A0A242MN27_CABSO</name>
<dbReference type="EMBL" id="NBTZ01000087">
    <property type="protein sequence ID" value="OTP72727.1"/>
    <property type="molecule type" value="Genomic_DNA"/>
</dbReference>
<sequence length="194" mass="19917">MLADSAFPTFDEPLSAELSASGACAFEPAVHPENDYAALLAFHGIEPDRLVLIDPHDETSASSNGQLLADISDTLAADGWQIAIIGDASESESTGAVLGAMQSGALYLAGAMTSETQAALIGNARLVLSECAEGSAVARIAHERGTPLIDIHRVGFGDRAEAIAGAALAELHTQGSARPGLPFTLHTPMLKDAA</sequence>
<dbReference type="AlphaFoldDB" id="A0A242MN27"/>
<dbReference type="RefSeq" id="WP_062171501.1">
    <property type="nucleotide sequence ID" value="NZ_MSRG01000024.1"/>
</dbReference>
<organism evidence="1 2">
    <name type="scientific">Caballeronia sordidicola</name>
    <name type="common">Burkholderia sordidicola</name>
    <dbReference type="NCBI Taxonomy" id="196367"/>
    <lineage>
        <taxon>Bacteria</taxon>
        <taxon>Pseudomonadati</taxon>
        <taxon>Pseudomonadota</taxon>
        <taxon>Betaproteobacteria</taxon>
        <taxon>Burkholderiales</taxon>
        <taxon>Burkholderiaceae</taxon>
        <taxon>Caballeronia</taxon>
    </lineage>
</organism>
<dbReference type="Proteomes" id="UP000195221">
    <property type="component" value="Unassembled WGS sequence"/>
</dbReference>
<comment type="caution">
    <text evidence="1">The sequence shown here is derived from an EMBL/GenBank/DDBJ whole genome shotgun (WGS) entry which is preliminary data.</text>
</comment>
<evidence type="ECO:0000313" key="2">
    <source>
        <dbReference type="Proteomes" id="UP000195221"/>
    </source>
</evidence>
<evidence type="ECO:0000313" key="1">
    <source>
        <dbReference type="EMBL" id="OTP72727.1"/>
    </source>
</evidence>
<gene>
    <name evidence="1" type="ORF">PAMC26577_20705</name>
</gene>
<proteinExistence type="predicted"/>